<feature type="transmembrane region" description="Helical" evidence="5">
    <location>
        <begin position="147"/>
        <end position="168"/>
    </location>
</feature>
<dbReference type="InterPro" id="IPR016032">
    <property type="entry name" value="Sig_transdc_resp-reg_C-effctor"/>
</dbReference>
<keyword evidence="8" id="KW-1185">Reference proteome</keyword>
<feature type="transmembrane region" description="Helical" evidence="5">
    <location>
        <begin position="113"/>
        <end position="135"/>
    </location>
</feature>
<feature type="transmembrane region" description="Helical" evidence="5">
    <location>
        <begin position="56"/>
        <end position="75"/>
    </location>
</feature>
<dbReference type="OrthoDB" id="3197465at2"/>
<protein>
    <submittedName>
        <fullName evidence="7">Helix-turn-helix transcriptional regulator</fullName>
    </submittedName>
</protein>
<dbReference type="PROSITE" id="PS50043">
    <property type="entry name" value="HTH_LUXR_2"/>
    <property type="match status" value="1"/>
</dbReference>
<dbReference type="Gene3D" id="1.10.10.10">
    <property type="entry name" value="Winged helix-like DNA-binding domain superfamily/Winged helix DNA-binding domain"/>
    <property type="match status" value="1"/>
</dbReference>
<dbReference type="AlphaFoldDB" id="A0A4T9T8P1"/>
<dbReference type="InterPro" id="IPR036259">
    <property type="entry name" value="MFS_trans_sf"/>
</dbReference>
<evidence type="ECO:0000256" key="4">
    <source>
        <dbReference type="SAM" id="MobiDB-lite"/>
    </source>
</evidence>
<evidence type="ECO:0000256" key="1">
    <source>
        <dbReference type="ARBA" id="ARBA00023015"/>
    </source>
</evidence>
<evidence type="ECO:0000259" key="6">
    <source>
        <dbReference type="PROSITE" id="PS50043"/>
    </source>
</evidence>
<reference evidence="7 8" key="1">
    <citation type="submission" date="2019-04" db="EMBL/GenBank/DDBJ databases">
        <title>Microbes associate with the intestines of laboratory mice.</title>
        <authorList>
            <person name="Navarre W."/>
            <person name="Wong E."/>
            <person name="Huang K.C."/>
            <person name="Tropini C."/>
            <person name="Ng K."/>
            <person name="Yu B."/>
        </authorList>
    </citation>
    <scope>NUCLEOTIDE SEQUENCE [LARGE SCALE GENOMIC DNA]</scope>
    <source>
        <strain evidence="7 8">NM48_B13</strain>
    </source>
</reference>
<evidence type="ECO:0000256" key="5">
    <source>
        <dbReference type="SAM" id="Phobius"/>
    </source>
</evidence>
<keyword evidence="5" id="KW-0812">Transmembrane</keyword>
<gene>
    <name evidence="7" type="ORF">E5982_04035</name>
</gene>
<evidence type="ECO:0000256" key="3">
    <source>
        <dbReference type="ARBA" id="ARBA00023163"/>
    </source>
</evidence>
<proteinExistence type="predicted"/>
<dbReference type="Proteomes" id="UP000309454">
    <property type="component" value="Unassembled WGS sequence"/>
</dbReference>
<dbReference type="SUPFAM" id="SSF46894">
    <property type="entry name" value="C-terminal effector domain of the bipartite response regulators"/>
    <property type="match status" value="1"/>
</dbReference>
<dbReference type="SUPFAM" id="SSF103473">
    <property type="entry name" value="MFS general substrate transporter"/>
    <property type="match status" value="1"/>
</dbReference>
<feature type="transmembrane region" description="Helical" evidence="5">
    <location>
        <begin position="174"/>
        <end position="192"/>
    </location>
</feature>
<dbReference type="PANTHER" id="PTHR44688">
    <property type="entry name" value="DNA-BINDING TRANSCRIPTIONAL ACTIVATOR DEVR_DOSR"/>
    <property type="match status" value="1"/>
</dbReference>
<feature type="transmembrane region" description="Helical" evidence="5">
    <location>
        <begin position="32"/>
        <end position="50"/>
    </location>
</feature>
<feature type="transmembrane region" description="Helical" evidence="5">
    <location>
        <begin position="213"/>
        <end position="235"/>
    </location>
</feature>
<feature type="transmembrane region" description="Helical" evidence="5">
    <location>
        <begin position="304"/>
        <end position="321"/>
    </location>
</feature>
<dbReference type="CDD" id="cd06170">
    <property type="entry name" value="LuxR_C_like"/>
    <property type="match status" value="1"/>
</dbReference>
<comment type="caution">
    <text evidence="7">The sequence shown here is derived from an EMBL/GenBank/DDBJ whole genome shotgun (WGS) entry which is preliminary data.</text>
</comment>
<dbReference type="GO" id="GO:0006355">
    <property type="term" value="P:regulation of DNA-templated transcription"/>
    <property type="evidence" value="ECO:0007669"/>
    <property type="project" value="InterPro"/>
</dbReference>
<feature type="transmembrane region" description="Helical" evidence="5">
    <location>
        <begin position="333"/>
        <end position="354"/>
    </location>
</feature>
<dbReference type="SMART" id="SM00421">
    <property type="entry name" value="HTH_LUXR"/>
    <property type="match status" value="1"/>
</dbReference>
<sequence>MGMREKAKERLQEVPLISLFNLRMLGFALIRAWVYLMFLGAATSVVTWNGDPLPPAAFLGSTLCLCALLFSCAFIRKYNVFITGTKVFRIAGPICTCVGTLCLASATLPDAPQVPLCVLGAVTTGIGSGIIDLGYGDLYRAVQPMRTTLEAPLAFLLAAVVYLAVQFLPPVADVLIVAALPAVSGYILFVHFQVWSPKHEFAVLPFKIHLGAFSWKIGACACLIGIADGVVRAVFLSTSDTTVQDFYRFPLVWAGIITLVIIYGCALFSRERGFKPMYRTVMFIMAIFFMLLPVFTGHSEIESIIGLAGYGTFNVLIWILLADITSTYRLSGIMVFGMGWGMVTLGVLLGTQLGQIVCLGAPFSPQLLSLIALLATVAILISYMFVFSESDLESMATSEEEDGGKAVTAGQGHPSETSDGVRRQRFQDRCNDVASQFGLTERETEIMVLFAKGRSAARIQEELFLSRGTVSTHLRHVYQKLDVHSKQELLDVIEGTG</sequence>
<evidence type="ECO:0000313" key="7">
    <source>
        <dbReference type="EMBL" id="TJW11384.1"/>
    </source>
</evidence>
<evidence type="ECO:0000256" key="2">
    <source>
        <dbReference type="ARBA" id="ARBA00023125"/>
    </source>
</evidence>
<keyword evidence="3" id="KW-0804">Transcription</keyword>
<feature type="transmembrane region" description="Helical" evidence="5">
    <location>
        <begin position="87"/>
        <end position="107"/>
    </location>
</feature>
<feature type="region of interest" description="Disordered" evidence="4">
    <location>
        <begin position="398"/>
        <end position="423"/>
    </location>
</feature>
<keyword evidence="5" id="KW-0472">Membrane</keyword>
<dbReference type="Pfam" id="PF00196">
    <property type="entry name" value="GerE"/>
    <property type="match status" value="1"/>
</dbReference>
<dbReference type="GO" id="GO:0003677">
    <property type="term" value="F:DNA binding"/>
    <property type="evidence" value="ECO:0007669"/>
    <property type="project" value="UniProtKB-KW"/>
</dbReference>
<keyword evidence="5" id="KW-1133">Transmembrane helix</keyword>
<keyword evidence="2" id="KW-0238">DNA-binding</keyword>
<dbReference type="RefSeq" id="WP_136845547.1">
    <property type="nucleotide sequence ID" value="NZ_CANSLK010000091.1"/>
</dbReference>
<keyword evidence="1" id="KW-0805">Transcription regulation</keyword>
<feature type="transmembrane region" description="Helical" evidence="5">
    <location>
        <begin position="247"/>
        <end position="268"/>
    </location>
</feature>
<name>A0A4T9T8P1_9ACTN</name>
<dbReference type="InterPro" id="IPR036388">
    <property type="entry name" value="WH-like_DNA-bd_sf"/>
</dbReference>
<evidence type="ECO:0000313" key="8">
    <source>
        <dbReference type="Proteomes" id="UP000309454"/>
    </source>
</evidence>
<dbReference type="EMBL" id="SSTM01000002">
    <property type="protein sequence ID" value="TJW11384.1"/>
    <property type="molecule type" value="Genomic_DNA"/>
</dbReference>
<dbReference type="PRINTS" id="PR00038">
    <property type="entry name" value="HTHLUXR"/>
</dbReference>
<feature type="transmembrane region" description="Helical" evidence="5">
    <location>
        <begin position="366"/>
        <end position="386"/>
    </location>
</feature>
<dbReference type="PANTHER" id="PTHR44688:SF16">
    <property type="entry name" value="DNA-BINDING TRANSCRIPTIONAL ACTIVATOR DEVR_DOSR"/>
    <property type="match status" value="1"/>
</dbReference>
<feature type="transmembrane region" description="Helical" evidence="5">
    <location>
        <begin position="280"/>
        <end position="298"/>
    </location>
</feature>
<dbReference type="InterPro" id="IPR000792">
    <property type="entry name" value="Tscrpt_reg_LuxR_C"/>
</dbReference>
<organism evidence="7 8">
    <name type="scientific">Parvibacter caecicola</name>
    <dbReference type="NCBI Taxonomy" id="747645"/>
    <lineage>
        <taxon>Bacteria</taxon>
        <taxon>Bacillati</taxon>
        <taxon>Actinomycetota</taxon>
        <taxon>Coriobacteriia</taxon>
        <taxon>Coriobacteriales</taxon>
        <taxon>Coriobacteriaceae</taxon>
        <taxon>Parvibacter</taxon>
    </lineage>
</organism>
<accession>A0A4T9T8P1</accession>
<feature type="domain" description="HTH luxR-type" evidence="6">
    <location>
        <begin position="432"/>
        <end position="497"/>
    </location>
</feature>